<comment type="caution">
    <text evidence="2">The sequence shown here is derived from an EMBL/GenBank/DDBJ whole genome shotgun (WGS) entry which is preliminary data.</text>
</comment>
<gene>
    <name evidence="2" type="ORF">Acy02nite_82250</name>
</gene>
<keyword evidence="3" id="KW-1185">Reference proteome</keyword>
<evidence type="ECO:0000256" key="1">
    <source>
        <dbReference type="SAM" id="MobiDB-lite"/>
    </source>
</evidence>
<evidence type="ECO:0000313" key="3">
    <source>
        <dbReference type="Proteomes" id="UP000619479"/>
    </source>
</evidence>
<dbReference type="AlphaFoldDB" id="A0A919IRB3"/>
<proteinExistence type="predicted"/>
<dbReference type="EMBL" id="BOMH01000073">
    <property type="protein sequence ID" value="GID70344.1"/>
    <property type="molecule type" value="Genomic_DNA"/>
</dbReference>
<dbReference type="Proteomes" id="UP000619479">
    <property type="component" value="Unassembled WGS sequence"/>
</dbReference>
<name>A0A919IRB3_9ACTN</name>
<reference evidence="2" key="1">
    <citation type="submission" date="2021-01" db="EMBL/GenBank/DDBJ databases">
        <title>Whole genome shotgun sequence of Actinoplanes cyaneus NBRC 14990.</title>
        <authorList>
            <person name="Komaki H."/>
            <person name="Tamura T."/>
        </authorList>
    </citation>
    <scope>NUCLEOTIDE SEQUENCE</scope>
    <source>
        <strain evidence="2">NBRC 14990</strain>
    </source>
</reference>
<evidence type="ECO:0000313" key="2">
    <source>
        <dbReference type="EMBL" id="GID70344.1"/>
    </source>
</evidence>
<protein>
    <submittedName>
        <fullName evidence="2">Uncharacterized protein</fullName>
    </submittedName>
</protein>
<accession>A0A919IRB3</accession>
<organism evidence="2 3">
    <name type="scientific">Actinoplanes cyaneus</name>
    <dbReference type="NCBI Taxonomy" id="52696"/>
    <lineage>
        <taxon>Bacteria</taxon>
        <taxon>Bacillati</taxon>
        <taxon>Actinomycetota</taxon>
        <taxon>Actinomycetes</taxon>
        <taxon>Micromonosporales</taxon>
        <taxon>Micromonosporaceae</taxon>
        <taxon>Actinoplanes</taxon>
    </lineage>
</organism>
<sequence length="91" mass="9570">MGAATNLPVSGDSGRDGHRHRRFRGLGLADRTPNRPDLPNGCPVNAVTGRNLESNETSGIAGLAEQGVEVLAEMEQPDRPGAGHGIYRVPT</sequence>
<feature type="region of interest" description="Disordered" evidence="1">
    <location>
        <begin position="1"/>
        <end position="41"/>
    </location>
</feature>